<protein>
    <submittedName>
        <fullName evidence="2">Uncharacterized protein</fullName>
    </submittedName>
</protein>
<keyword evidence="3" id="KW-1185">Reference proteome</keyword>
<evidence type="ECO:0000313" key="2">
    <source>
        <dbReference type="EMBL" id="MCP2333698.1"/>
    </source>
</evidence>
<evidence type="ECO:0000313" key="3">
    <source>
        <dbReference type="Proteomes" id="UP000791080"/>
    </source>
</evidence>
<feature type="compositionally biased region" description="Gly residues" evidence="1">
    <location>
        <begin position="76"/>
        <end position="89"/>
    </location>
</feature>
<name>A0ABT1JMF2_ACTCY</name>
<gene>
    <name evidence="2" type="ORF">G443_003968</name>
</gene>
<dbReference type="EMBL" id="AUBJ02000001">
    <property type="protein sequence ID" value="MCP2333698.1"/>
    <property type="molecule type" value="Genomic_DNA"/>
</dbReference>
<feature type="compositionally biased region" description="Polar residues" evidence="1">
    <location>
        <begin position="142"/>
        <end position="153"/>
    </location>
</feature>
<proteinExistence type="predicted"/>
<evidence type="ECO:0000256" key="1">
    <source>
        <dbReference type="SAM" id="MobiDB-lite"/>
    </source>
</evidence>
<organism evidence="2 3">
    <name type="scientific">Actinoalloteichus caeruleus DSM 43889</name>
    <dbReference type="NCBI Taxonomy" id="1120930"/>
    <lineage>
        <taxon>Bacteria</taxon>
        <taxon>Bacillati</taxon>
        <taxon>Actinomycetota</taxon>
        <taxon>Actinomycetes</taxon>
        <taxon>Pseudonocardiales</taxon>
        <taxon>Pseudonocardiaceae</taxon>
        <taxon>Actinoalloteichus</taxon>
        <taxon>Actinoalloteichus cyanogriseus</taxon>
    </lineage>
</organism>
<reference evidence="2 3" key="1">
    <citation type="submission" date="2022-06" db="EMBL/GenBank/DDBJ databases">
        <title>Genomic Encyclopedia of Type Strains, Phase I: the one thousand microbial genomes (KMG-I) project.</title>
        <authorList>
            <person name="Kyrpides N."/>
        </authorList>
    </citation>
    <scope>NUCLEOTIDE SEQUENCE [LARGE SCALE GENOMIC DNA]</scope>
    <source>
        <strain evidence="2 3">DSM 43889</strain>
    </source>
</reference>
<comment type="caution">
    <text evidence="2">The sequence shown here is derived from an EMBL/GenBank/DDBJ whole genome shotgun (WGS) entry which is preliminary data.</text>
</comment>
<feature type="compositionally biased region" description="Pro residues" evidence="1">
    <location>
        <begin position="113"/>
        <end position="123"/>
    </location>
</feature>
<accession>A0ABT1JMF2</accession>
<sequence>MDPRNRADAALARARARGSFVVTPDDATSPMDAASTVQIPRRVVSAADPGRKLADAESTVVLRPDQRPAPTAPGHPGMGQPGQHGQQPGPGGPGRPQPPAQQTGGHGMTAPQQRPPHQPPPSPGGQQAPHPGPGGGGHQQAESTTPPWHNQQF</sequence>
<feature type="compositionally biased region" description="Pro residues" evidence="1">
    <location>
        <begin position="90"/>
        <end position="99"/>
    </location>
</feature>
<dbReference type="Proteomes" id="UP000791080">
    <property type="component" value="Unassembled WGS sequence"/>
</dbReference>
<dbReference type="RefSeq" id="WP_035292470.1">
    <property type="nucleotide sequence ID" value="NZ_AUBJ02000001.1"/>
</dbReference>
<feature type="region of interest" description="Disordered" evidence="1">
    <location>
        <begin position="1"/>
        <end position="153"/>
    </location>
</feature>